<keyword evidence="2" id="KW-1185">Reference proteome</keyword>
<comment type="caution">
    <text evidence="1">The sequence shown here is derived from an EMBL/GenBank/DDBJ whole genome shotgun (WGS) entry which is preliminary data.</text>
</comment>
<dbReference type="EMBL" id="BPFH01000007">
    <property type="protein sequence ID" value="GIT96607.1"/>
    <property type="molecule type" value="Genomic_DNA"/>
</dbReference>
<evidence type="ECO:0000313" key="2">
    <source>
        <dbReference type="Proteomes" id="UP000786693"/>
    </source>
</evidence>
<evidence type="ECO:0000313" key="1">
    <source>
        <dbReference type="EMBL" id="GIT96607.1"/>
    </source>
</evidence>
<sequence length="94" mass="9798">MARAIGSSVKASRAMAGAGIQIGFSMVSSPKALWQHRLPNYGTRAPYPARFAPQRAAPSAPLKFADNLTKMPAALPSMFQKYAGGPQAGGIAPL</sequence>
<reference evidence="1 2" key="1">
    <citation type="submission" date="2021-05" db="EMBL/GenBank/DDBJ databases">
        <title>Bacteria Genome sequencing.</title>
        <authorList>
            <person name="Takabe Y."/>
            <person name="Nakajima Y."/>
            <person name="Suzuki S."/>
            <person name="Shiozaki T."/>
        </authorList>
    </citation>
    <scope>NUCLEOTIDE SEQUENCE [LARGE SCALE GENOMIC DNA]</scope>
    <source>
        <strain evidence="1 2">AI_62</strain>
    </source>
</reference>
<proteinExistence type="predicted"/>
<organism evidence="1 2">
    <name type="scientific">Jannaschia pagri</name>
    <dbReference type="NCBI Taxonomy" id="2829797"/>
    <lineage>
        <taxon>Bacteria</taxon>
        <taxon>Pseudomonadati</taxon>
        <taxon>Pseudomonadota</taxon>
        <taxon>Alphaproteobacteria</taxon>
        <taxon>Rhodobacterales</taxon>
        <taxon>Roseobacteraceae</taxon>
        <taxon>Jannaschia</taxon>
    </lineage>
</organism>
<gene>
    <name evidence="1" type="ORF">JANAI62_32300</name>
</gene>
<protein>
    <submittedName>
        <fullName evidence="1">Uncharacterized protein</fullName>
    </submittedName>
</protein>
<name>A0ABQ4NQA8_9RHOB</name>
<dbReference type="Proteomes" id="UP000786693">
    <property type="component" value="Unassembled WGS sequence"/>
</dbReference>
<accession>A0ABQ4NQA8</accession>